<accession>A0ACB9RFI7</accession>
<dbReference type="EMBL" id="CM042883">
    <property type="protein sequence ID" value="KAI4377802.1"/>
    <property type="molecule type" value="Genomic_DNA"/>
</dbReference>
<evidence type="ECO:0000313" key="1">
    <source>
        <dbReference type="EMBL" id="KAI4377802.1"/>
    </source>
</evidence>
<evidence type="ECO:0000313" key="2">
    <source>
        <dbReference type="Proteomes" id="UP001057402"/>
    </source>
</evidence>
<organism evidence="1 2">
    <name type="scientific">Melastoma candidum</name>
    <dbReference type="NCBI Taxonomy" id="119954"/>
    <lineage>
        <taxon>Eukaryota</taxon>
        <taxon>Viridiplantae</taxon>
        <taxon>Streptophyta</taxon>
        <taxon>Embryophyta</taxon>
        <taxon>Tracheophyta</taxon>
        <taxon>Spermatophyta</taxon>
        <taxon>Magnoliopsida</taxon>
        <taxon>eudicotyledons</taxon>
        <taxon>Gunneridae</taxon>
        <taxon>Pentapetalae</taxon>
        <taxon>rosids</taxon>
        <taxon>malvids</taxon>
        <taxon>Myrtales</taxon>
        <taxon>Melastomataceae</taxon>
        <taxon>Melastomatoideae</taxon>
        <taxon>Melastomateae</taxon>
        <taxon>Melastoma</taxon>
    </lineage>
</organism>
<proteinExistence type="predicted"/>
<name>A0ACB9RFI7_9MYRT</name>
<gene>
    <name evidence="1" type="ORF">MLD38_015377</name>
</gene>
<reference evidence="2" key="1">
    <citation type="journal article" date="2023" name="Front. Plant Sci.">
        <title>Chromosomal-level genome assembly of Melastoma candidum provides insights into trichome evolution.</title>
        <authorList>
            <person name="Zhong Y."/>
            <person name="Wu W."/>
            <person name="Sun C."/>
            <person name="Zou P."/>
            <person name="Liu Y."/>
            <person name="Dai S."/>
            <person name="Zhou R."/>
        </authorList>
    </citation>
    <scope>NUCLEOTIDE SEQUENCE [LARGE SCALE GENOMIC DNA]</scope>
</reference>
<keyword evidence="2" id="KW-1185">Reference proteome</keyword>
<protein>
    <submittedName>
        <fullName evidence="1">Uncharacterized protein</fullName>
    </submittedName>
</protein>
<comment type="caution">
    <text evidence="1">The sequence shown here is derived from an EMBL/GenBank/DDBJ whole genome shotgun (WGS) entry which is preliminary data.</text>
</comment>
<sequence length="126" mass="14484">MAFQVWERYLDSTDSSSSDARTPTRPFLRQSELYKLPSSPDIQGYEVMNASHVRPLTGLLNGCVHNLTIKPEFEEETVKHWFFPKVDLCTVTSVRNNRSTIRFCSFLTLGCRNHCDLFRACNMMGS</sequence>
<dbReference type="Proteomes" id="UP001057402">
    <property type="component" value="Chromosome 4"/>
</dbReference>